<keyword evidence="1" id="KW-0472">Membrane</keyword>
<evidence type="ECO:0000256" key="1">
    <source>
        <dbReference type="SAM" id="Phobius"/>
    </source>
</evidence>
<name>A0A371QZK6_9CREN</name>
<dbReference type="AlphaFoldDB" id="A0A371QZK6"/>
<accession>A0A371QZK6</accession>
<feature type="transmembrane region" description="Helical" evidence="1">
    <location>
        <begin position="95"/>
        <end position="120"/>
    </location>
</feature>
<dbReference type="Proteomes" id="UP000256877">
    <property type="component" value="Unassembled WGS sequence"/>
</dbReference>
<sequence length="141" mass="14913">MDSKALELQALTTLRRGFLYLAVASLMIIVGVASTIGVFFLARGGAVRGGTEAMILFFITAVFIGGVVALYAVFKKIRPGMRQLASVDKSFGICYTGTNLILAGFIMLILGLLVGAVALMTSARGFWSCSGLTWPPLLLSS</sequence>
<reference evidence="2 3" key="1">
    <citation type="submission" date="2017-07" db="EMBL/GenBank/DDBJ databases">
        <title>Draft genome sequence of aerobic hyperthermophilic archaea, Pyrobaculum aerophilum YKB31 and YKB32.</title>
        <authorList>
            <person name="Mochizuki T."/>
            <person name="Berliner A.J."/>
            <person name="Yoshida-Takashima Y."/>
            <person name="Takaki Y."/>
            <person name="Nunoura T."/>
            <person name="Takai K."/>
        </authorList>
    </citation>
    <scope>NUCLEOTIDE SEQUENCE [LARGE SCALE GENOMIC DNA]</scope>
    <source>
        <strain evidence="2 3">YKB32</strain>
    </source>
</reference>
<proteinExistence type="predicted"/>
<keyword evidence="1" id="KW-0812">Transmembrane</keyword>
<keyword evidence="1" id="KW-1133">Transmembrane helix</keyword>
<dbReference type="OrthoDB" id="386986at2157"/>
<evidence type="ECO:0000313" key="2">
    <source>
        <dbReference type="EMBL" id="RFA96143.1"/>
    </source>
</evidence>
<feature type="transmembrane region" description="Helical" evidence="1">
    <location>
        <begin position="18"/>
        <end position="42"/>
    </location>
</feature>
<dbReference type="Pfam" id="PF06157">
    <property type="entry name" value="DUF973"/>
    <property type="match status" value="1"/>
</dbReference>
<comment type="caution">
    <text evidence="2">The sequence shown here is derived from an EMBL/GenBank/DDBJ whole genome shotgun (WGS) entry which is preliminary data.</text>
</comment>
<dbReference type="InterPro" id="IPR009321">
    <property type="entry name" value="DUF973"/>
</dbReference>
<evidence type="ECO:0000313" key="3">
    <source>
        <dbReference type="Proteomes" id="UP000256877"/>
    </source>
</evidence>
<dbReference type="RefSeq" id="WP_116430607.1">
    <property type="nucleotide sequence ID" value="NZ_NMUF01000042.1"/>
</dbReference>
<gene>
    <name evidence="2" type="ORF">CGL52_11480</name>
</gene>
<organism evidence="2 3">
    <name type="scientific">Pyrobaculum aerophilum</name>
    <dbReference type="NCBI Taxonomy" id="13773"/>
    <lineage>
        <taxon>Archaea</taxon>
        <taxon>Thermoproteota</taxon>
        <taxon>Thermoprotei</taxon>
        <taxon>Thermoproteales</taxon>
        <taxon>Thermoproteaceae</taxon>
        <taxon>Pyrobaculum</taxon>
    </lineage>
</organism>
<dbReference type="EMBL" id="NMUF01000042">
    <property type="protein sequence ID" value="RFA96143.1"/>
    <property type="molecule type" value="Genomic_DNA"/>
</dbReference>
<feature type="transmembrane region" description="Helical" evidence="1">
    <location>
        <begin position="54"/>
        <end position="74"/>
    </location>
</feature>
<protein>
    <submittedName>
        <fullName evidence="2">Uncharacterized protein</fullName>
    </submittedName>
</protein>